<protein>
    <submittedName>
        <fullName evidence="2">Uncharacterized protein</fullName>
    </submittedName>
</protein>
<sequence>MANPMVDVDTCSFTHASLAASYRLNRWQHLLGEVEDTLVARAQGMFRWVDCQIRAIERVQTYVRIFEAIDEADRQFVRLVLVWVRGHKRTPWMAEGGLRVSLLLSAVAYELYGPSQQLPFDEFLTSPLILQTRVAFFPLPVEVIEAEFATSVLRRALAADPAGKSVRWESDREAAIQERIYSHDEISSSFYLGFLPGAVSGPSVPGGHDVASEVLLNILLLPEPSLLLVPLVEGLAGGRSIQELLEASAPAPAYRPGYKPNPQMQAQKQQAQMRQQYAAQERMAAQAHAAGVRQGAQQQHRRDVAAQEQHRRDMASAQGQHRRDMAAAQDQHRRDMAYAQDQHRRDVAAQRAGAAAVAGGVVVVGAGAGYAVASGVDGEDGGDGLLQLLLISEATLAIIRHDSINPVKFVLLESQLKSLEFRSARRAENLVRRFCGNDIGSSVMVYIPRISFRDGDAAKKSAITSVVFSLTVKETVRHLKILPIRVDPSSEVFADPTEGAGETPAQV</sequence>
<name>A0AA39X6A9_9PEZI</name>
<accession>A0AA39X6A9</accession>
<comment type="caution">
    <text evidence="2">The sequence shown here is derived from an EMBL/GenBank/DDBJ whole genome shotgun (WGS) entry which is preliminary data.</text>
</comment>
<evidence type="ECO:0000256" key="1">
    <source>
        <dbReference type="SAM" id="MobiDB-lite"/>
    </source>
</evidence>
<feature type="compositionally biased region" description="Basic and acidic residues" evidence="1">
    <location>
        <begin position="300"/>
        <end position="314"/>
    </location>
</feature>
<organism evidence="2 3">
    <name type="scientific">Immersiella caudata</name>
    <dbReference type="NCBI Taxonomy" id="314043"/>
    <lineage>
        <taxon>Eukaryota</taxon>
        <taxon>Fungi</taxon>
        <taxon>Dikarya</taxon>
        <taxon>Ascomycota</taxon>
        <taxon>Pezizomycotina</taxon>
        <taxon>Sordariomycetes</taxon>
        <taxon>Sordariomycetidae</taxon>
        <taxon>Sordariales</taxon>
        <taxon>Lasiosphaeriaceae</taxon>
        <taxon>Immersiella</taxon>
    </lineage>
</organism>
<evidence type="ECO:0000313" key="3">
    <source>
        <dbReference type="Proteomes" id="UP001175000"/>
    </source>
</evidence>
<feature type="region of interest" description="Disordered" evidence="1">
    <location>
        <begin position="286"/>
        <end position="323"/>
    </location>
</feature>
<dbReference type="AlphaFoldDB" id="A0AA39X6A9"/>
<keyword evidence="3" id="KW-1185">Reference proteome</keyword>
<evidence type="ECO:0000313" key="2">
    <source>
        <dbReference type="EMBL" id="KAK0627600.1"/>
    </source>
</evidence>
<dbReference type="EMBL" id="JAULSU010000002">
    <property type="protein sequence ID" value="KAK0627600.1"/>
    <property type="molecule type" value="Genomic_DNA"/>
</dbReference>
<reference evidence="2" key="1">
    <citation type="submission" date="2023-06" db="EMBL/GenBank/DDBJ databases">
        <title>Genome-scale phylogeny and comparative genomics of the fungal order Sordariales.</title>
        <authorList>
            <consortium name="Lawrence Berkeley National Laboratory"/>
            <person name="Hensen N."/>
            <person name="Bonometti L."/>
            <person name="Westerberg I."/>
            <person name="Brannstrom I.O."/>
            <person name="Guillou S."/>
            <person name="Cros-Aarteil S."/>
            <person name="Calhoun S."/>
            <person name="Haridas S."/>
            <person name="Kuo A."/>
            <person name="Mondo S."/>
            <person name="Pangilinan J."/>
            <person name="Riley R."/>
            <person name="Labutti K."/>
            <person name="Andreopoulos B."/>
            <person name="Lipzen A."/>
            <person name="Chen C."/>
            <person name="Yanf M."/>
            <person name="Daum C."/>
            <person name="Ng V."/>
            <person name="Clum A."/>
            <person name="Steindorff A."/>
            <person name="Ohm R."/>
            <person name="Martin F."/>
            <person name="Silar P."/>
            <person name="Natvig D."/>
            <person name="Lalanne C."/>
            <person name="Gautier V."/>
            <person name="Ament-Velasquez S.L."/>
            <person name="Kruys A."/>
            <person name="Hutchinson M.I."/>
            <person name="Powell A.J."/>
            <person name="Barry K."/>
            <person name="Miller A.N."/>
            <person name="Grigoriev I.V."/>
            <person name="Debuchy R."/>
            <person name="Gladieux P."/>
            <person name="Thoren M.H."/>
            <person name="Johannesson H."/>
        </authorList>
    </citation>
    <scope>NUCLEOTIDE SEQUENCE</scope>
    <source>
        <strain evidence="2">CBS 606.72</strain>
    </source>
</reference>
<proteinExistence type="predicted"/>
<gene>
    <name evidence="2" type="ORF">B0T14DRAFT_600779</name>
</gene>
<dbReference type="Proteomes" id="UP001175000">
    <property type="component" value="Unassembled WGS sequence"/>
</dbReference>